<evidence type="ECO:0000256" key="6">
    <source>
        <dbReference type="SAM" id="SignalP"/>
    </source>
</evidence>
<gene>
    <name evidence="9" type="ORF">OU798_22255</name>
</gene>
<organism evidence="9 10">
    <name type="scientific">Draconibacterium aestuarii</name>
    <dbReference type="NCBI Taxonomy" id="2998507"/>
    <lineage>
        <taxon>Bacteria</taxon>
        <taxon>Pseudomonadati</taxon>
        <taxon>Bacteroidota</taxon>
        <taxon>Bacteroidia</taxon>
        <taxon>Marinilabiliales</taxon>
        <taxon>Prolixibacteraceae</taxon>
        <taxon>Draconibacterium</taxon>
    </lineage>
</organism>
<comment type="similarity">
    <text evidence="2">Belongs to the SusD family.</text>
</comment>
<dbReference type="AlphaFoldDB" id="A0A9X3J829"/>
<keyword evidence="3 6" id="KW-0732">Signal</keyword>
<evidence type="ECO:0000313" key="10">
    <source>
        <dbReference type="Proteomes" id="UP001145087"/>
    </source>
</evidence>
<dbReference type="PROSITE" id="PS51257">
    <property type="entry name" value="PROKAR_LIPOPROTEIN"/>
    <property type="match status" value="1"/>
</dbReference>
<protein>
    <submittedName>
        <fullName evidence="9">RagB/SusD family nutrient uptake outer membrane protein</fullName>
    </submittedName>
</protein>
<sequence length="610" mass="69490">MKKMKFKYILYTLAVFLSTSACQDFLDPESLSTFDSEYIFSNADDARKAVNAMYVHYSHDGFRSRLSNNMTGNTDIEHAGGSSDGARYQIWRLDAQENNGDLAYVWNIGYQAIRDANIAIEGISASEALNSNDVALSNEMYHLLGEAYTMRAYWYSMLIFYFGDVPFSTQAPAVDVEFNLPKEDRNVILSTVIQDLIDIEEKMKWADDTRYGIEQINREYTLGMIARLALQRGGYYLTPELSMARESDYLDYYKIARDYSNKLMTLKDRDLPEDFRQIFMNQCKFISPVNEDILFEVPFAIGRGDVAWNIGIRVDGGNHEYGSGSNYMAMPPTYLYSFDAEDKRLPVTCGLYTINSDFIQELVSSGSMNISQGKWSRHFLDTPPGRTTAKGTGINWPMLRYSDVILMFAEAENEINGPTAEAQAALKRVRQRAFDEAVWNTKVDQYVSTASANKESFFDAIVDERAWEFGGEMIRKYELIRWNLYSEKINETVEGCKQMADEALAGTGTLPDYLYTKLDETGNLVILNLHEKLIAPPDDSWERESWLISMSSETTTDGYAEWMTRDWDNYVNPGNIGVPEGVIRYIFPIPTIGIDNSKGLLKNDGYNFGY</sequence>
<evidence type="ECO:0000259" key="7">
    <source>
        <dbReference type="Pfam" id="PF07980"/>
    </source>
</evidence>
<feature type="signal peptide" evidence="6">
    <location>
        <begin position="1"/>
        <end position="23"/>
    </location>
</feature>
<evidence type="ECO:0000256" key="2">
    <source>
        <dbReference type="ARBA" id="ARBA00006275"/>
    </source>
</evidence>
<evidence type="ECO:0000256" key="3">
    <source>
        <dbReference type="ARBA" id="ARBA00022729"/>
    </source>
</evidence>
<keyword evidence="5" id="KW-0998">Cell outer membrane</keyword>
<dbReference type="InterPro" id="IPR011990">
    <property type="entry name" value="TPR-like_helical_dom_sf"/>
</dbReference>
<dbReference type="InterPro" id="IPR033985">
    <property type="entry name" value="SusD-like_N"/>
</dbReference>
<evidence type="ECO:0000256" key="5">
    <source>
        <dbReference type="ARBA" id="ARBA00023237"/>
    </source>
</evidence>
<dbReference type="InterPro" id="IPR012944">
    <property type="entry name" value="SusD_RagB_dom"/>
</dbReference>
<evidence type="ECO:0000256" key="1">
    <source>
        <dbReference type="ARBA" id="ARBA00004442"/>
    </source>
</evidence>
<dbReference type="RefSeq" id="WP_343335413.1">
    <property type="nucleotide sequence ID" value="NZ_JAPOHD010000066.1"/>
</dbReference>
<feature type="chain" id="PRO_5040862477" evidence="6">
    <location>
        <begin position="24"/>
        <end position="610"/>
    </location>
</feature>
<evidence type="ECO:0000313" key="9">
    <source>
        <dbReference type="EMBL" id="MCY1723088.1"/>
    </source>
</evidence>
<dbReference type="Pfam" id="PF14322">
    <property type="entry name" value="SusD-like_3"/>
    <property type="match status" value="1"/>
</dbReference>
<dbReference type="Proteomes" id="UP001145087">
    <property type="component" value="Unassembled WGS sequence"/>
</dbReference>
<keyword evidence="4" id="KW-0472">Membrane</keyword>
<comment type="subcellular location">
    <subcellularLocation>
        <location evidence="1">Cell outer membrane</location>
    </subcellularLocation>
</comment>
<evidence type="ECO:0000256" key="4">
    <source>
        <dbReference type="ARBA" id="ARBA00023136"/>
    </source>
</evidence>
<dbReference type="SUPFAM" id="SSF48452">
    <property type="entry name" value="TPR-like"/>
    <property type="match status" value="1"/>
</dbReference>
<name>A0A9X3J829_9BACT</name>
<dbReference type="Gene3D" id="1.25.40.390">
    <property type="match status" value="1"/>
</dbReference>
<evidence type="ECO:0000259" key="8">
    <source>
        <dbReference type="Pfam" id="PF14322"/>
    </source>
</evidence>
<dbReference type="GO" id="GO:0009279">
    <property type="term" value="C:cell outer membrane"/>
    <property type="evidence" value="ECO:0007669"/>
    <property type="project" value="UniProtKB-SubCell"/>
</dbReference>
<dbReference type="Pfam" id="PF07980">
    <property type="entry name" value="SusD_RagB"/>
    <property type="match status" value="1"/>
</dbReference>
<feature type="domain" description="SusD-like N-terminal" evidence="8">
    <location>
        <begin position="24"/>
        <end position="204"/>
    </location>
</feature>
<comment type="caution">
    <text evidence="9">The sequence shown here is derived from an EMBL/GenBank/DDBJ whole genome shotgun (WGS) entry which is preliminary data.</text>
</comment>
<dbReference type="EMBL" id="JAPOHD010000066">
    <property type="protein sequence ID" value="MCY1723088.1"/>
    <property type="molecule type" value="Genomic_DNA"/>
</dbReference>
<proteinExistence type="inferred from homology"/>
<keyword evidence="10" id="KW-1185">Reference proteome</keyword>
<accession>A0A9X3J829</accession>
<reference evidence="9" key="1">
    <citation type="submission" date="2022-11" db="EMBL/GenBank/DDBJ databases">
        <title>Marilongibacter aestuarii gen. nov., sp. nov., isolated from tidal flat sediment.</title>
        <authorList>
            <person name="Jiayan W."/>
        </authorList>
    </citation>
    <scope>NUCLEOTIDE SEQUENCE</scope>
    <source>
        <strain evidence="9">Z1-6</strain>
    </source>
</reference>
<feature type="domain" description="RagB/SusD" evidence="7">
    <location>
        <begin position="374"/>
        <end position="606"/>
    </location>
</feature>